<gene>
    <name evidence="4" type="ORF">LTRI10_LOCUS53551</name>
</gene>
<reference evidence="4 5" key="1">
    <citation type="submission" date="2024-04" db="EMBL/GenBank/DDBJ databases">
        <authorList>
            <person name="Fracassetti M."/>
        </authorList>
    </citation>
    <scope>NUCLEOTIDE SEQUENCE [LARGE SCALE GENOMIC DNA]</scope>
</reference>
<evidence type="ECO:0000313" key="4">
    <source>
        <dbReference type="EMBL" id="CAL1414391.1"/>
    </source>
</evidence>
<organism evidence="4 5">
    <name type="scientific">Linum trigynum</name>
    <dbReference type="NCBI Taxonomy" id="586398"/>
    <lineage>
        <taxon>Eukaryota</taxon>
        <taxon>Viridiplantae</taxon>
        <taxon>Streptophyta</taxon>
        <taxon>Embryophyta</taxon>
        <taxon>Tracheophyta</taxon>
        <taxon>Spermatophyta</taxon>
        <taxon>Magnoliopsida</taxon>
        <taxon>eudicotyledons</taxon>
        <taxon>Gunneridae</taxon>
        <taxon>Pentapetalae</taxon>
        <taxon>rosids</taxon>
        <taxon>fabids</taxon>
        <taxon>Malpighiales</taxon>
        <taxon>Linaceae</taxon>
        <taxon>Linum</taxon>
    </lineage>
</organism>
<comment type="function">
    <text evidence="2">Involved in regulation of actin and microtubule organization. Part of a WAVE complex that activates the Arp2/3 complex.</text>
</comment>
<sequence>MEGLISKESSFKKDSQQQPDHLQPSQFIKSLQELKELRSQLHHAADYWEKSFLNAKQKKKVVDSTKEYVCTAVVAVVDHLGSVSTNLNTIISQKASGFSEAELRIDTLKQRFLAYELYAQKFALTRTRWCFNIIPKSHRRFLSTPNLVSAEKSSDEDIRDASSVSAWEKSDTELIFEAEDLPLFLYTYAHKASPADANISAVGVRDAVTICRKGQAPTFHFQQSGIPEQKKHGRRRLSGRSSGDIMALVRRSKRPAGLEGW</sequence>
<dbReference type="Proteomes" id="UP001497516">
    <property type="component" value="Chromosome 9"/>
</dbReference>
<dbReference type="InterPro" id="IPR028457">
    <property type="entry name" value="ABI"/>
</dbReference>
<evidence type="ECO:0000256" key="2">
    <source>
        <dbReference type="ARBA" id="ARBA00025223"/>
    </source>
</evidence>
<evidence type="ECO:0008006" key="6">
    <source>
        <dbReference type="Google" id="ProtNLM"/>
    </source>
</evidence>
<dbReference type="AlphaFoldDB" id="A0AAV2GVB0"/>
<dbReference type="Gene3D" id="6.10.140.1620">
    <property type="match status" value="1"/>
</dbReference>
<evidence type="ECO:0000256" key="3">
    <source>
        <dbReference type="SAM" id="MobiDB-lite"/>
    </source>
</evidence>
<dbReference type="PANTHER" id="PTHR10460:SF11">
    <property type="entry name" value="PROTEIN ABIL5-RELATED"/>
    <property type="match status" value="1"/>
</dbReference>
<evidence type="ECO:0000313" key="5">
    <source>
        <dbReference type="Proteomes" id="UP001497516"/>
    </source>
</evidence>
<protein>
    <recommendedName>
        <fullName evidence="6">Protein ABIL5</fullName>
    </recommendedName>
</protein>
<comment type="similarity">
    <text evidence="1">Belongs to the ABI family.</text>
</comment>
<keyword evidence="5" id="KW-1185">Reference proteome</keyword>
<name>A0AAV2GVB0_9ROSI</name>
<proteinExistence type="inferred from homology"/>
<dbReference type="EMBL" id="OZ034822">
    <property type="protein sequence ID" value="CAL1414391.1"/>
    <property type="molecule type" value="Genomic_DNA"/>
</dbReference>
<accession>A0AAV2GVB0</accession>
<dbReference type="PANTHER" id="PTHR10460">
    <property type="entry name" value="ABL INTERACTOR FAMILY MEMBER"/>
    <property type="match status" value="1"/>
</dbReference>
<evidence type="ECO:0000256" key="1">
    <source>
        <dbReference type="ARBA" id="ARBA00010020"/>
    </source>
</evidence>
<feature type="region of interest" description="Disordered" evidence="3">
    <location>
        <begin position="1"/>
        <end position="22"/>
    </location>
</feature>